<dbReference type="Gene3D" id="3.90.70.10">
    <property type="entry name" value="Cysteine proteinases"/>
    <property type="match status" value="1"/>
</dbReference>
<dbReference type="EMBL" id="BMAV01008864">
    <property type="protein sequence ID" value="GFY52735.1"/>
    <property type="molecule type" value="Genomic_DNA"/>
</dbReference>
<evidence type="ECO:0000313" key="8">
    <source>
        <dbReference type="EMBL" id="GFY52735.1"/>
    </source>
</evidence>
<keyword evidence="5" id="KW-0865">Zymogen</keyword>
<evidence type="ECO:0000259" key="7">
    <source>
        <dbReference type="SMART" id="SM00645"/>
    </source>
</evidence>
<keyword evidence="9" id="KW-1185">Reference proteome</keyword>
<evidence type="ECO:0000256" key="6">
    <source>
        <dbReference type="ARBA" id="ARBA00023157"/>
    </source>
</evidence>
<dbReference type="Pfam" id="PF08246">
    <property type="entry name" value="Inhibitor_I29"/>
    <property type="match status" value="1"/>
</dbReference>
<dbReference type="InterPro" id="IPR025660">
    <property type="entry name" value="Pept_his_AS"/>
</dbReference>
<accession>A0A8X6XHF3</accession>
<evidence type="ECO:0000256" key="3">
    <source>
        <dbReference type="ARBA" id="ARBA00022801"/>
    </source>
</evidence>
<dbReference type="PROSITE" id="PS00139">
    <property type="entry name" value="THIOL_PROTEASE_CYS"/>
    <property type="match status" value="1"/>
</dbReference>
<evidence type="ECO:0000313" key="9">
    <source>
        <dbReference type="Proteomes" id="UP000886998"/>
    </source>
</evidence>
<dbReference type="SMART" id="SM00645">
    <property type="entry name" value="Pept_C1"/>
    <property type="match status" value="1"/>
</dbReference>
<evidence type="ECO:0000256" key="4">
    <source>
        <dbReference type="ARBA" id="ARBA00022807"/>
    </source>
</evidence>
<dbReference type="PROSITE" id="PS00639">
    <property type="entry name" value="THIOL_PROTEASE_HIS"/>
    <property type="match status" value="1"/>
</dbReference>
<gene>
    <name evidence="8" type="primary">CTSK</name>
    <name evidence="8" type="ORF">TNIN_488271</name>
</gene>
<dbReference type="InterPro" id="IPR039417">
    <property type="entry name" value="Peptidase_C1A_papain-like"/>
</dbReference>
<name>A0A8X6XHF3_9ARAC</name>
<dbReference type="FunFam" id="3.90.70.10:FF:000006">
    <property type="entry name" value="Cathepsin S"/>
    <property type="match status" value="1"/>
</dbReference>
<keyword evidence="2" id="KW-0645">Protease</keyword>
<dbReference type="PRINTS" id="PR00705">
    <property type="entry name" value="PAPAIN"/>
</dbReference>
<dbReference type="InterPro" id="IPR038765">
    <property type="entry name" value="Papain-like_cys_pep_sf"/>
</dbReference>
<dbReference type="AlphaFoldDB" id="A0A8X6XHF3"/>
<dbReference type="GO" id="GO:0006508">
    <property type="term" value="P:proteolysis"/>
    <property type="evidence" value="ECO:0007669"/>
    <property type="project" value="UniProtKB-KW"/>
</dbReference>
<dbReference type="CDD" id="cd02248">
    <property type="entry name" value="Peptidase_C1A"/>
    <property type="match status" value="1"/>
</dbReference>
<reference evidence="8" key="1">
    <citation type="submission" date="2020-08" db="EMBL/GenBank/DDBJ databases">
        <title>Multicomponent nature underlies the extraordinary mechanical properties of spider dragline silk.</title>
        <authorList>
            <person name="Kono N."/>
            <person name="Nakamura H."/>
            <person name="Mori M."/>
            <person name="Yoshida Y."/>
            <person name="Ohtoshi R."/>
            <person name="Malay A.D."/>
            <person name="Moran D.A.P."/>
            <person name="Tomita M."/>
            <person name="Numata K."/>
            <person name="Arakawa K."/>
        </authorList>
    </citation>
    <scope>NUCLEOTIDE SEQUENCE</scope>
</reference>
<keyword evidence="3" id="KW-0378">Hydrolase</keyword>
<keyword evidence="6" id="KW-1015">Disulfide bond</keyword>
<comment type="similarity">
    <text evidence="1">Belongs to the peptidase C1 family.</text>
</comment>
<sequence>MAYLHTVANFDWKYFGKSYSFIEDIPHRLVWKENVIDIFLHNVQADLGTHSFIKGLNKYTDMTKELRSATLTGYKPPKHYVSKSMIWHAPSNAVVPDHVDWREQGLVTPVKDQKKCGSCWAFSATGSLEGQLMKKTGQLIPLSVQNLVDCSAKEGNGGCGGGWMDNAFEYIQKNNGIDTEESYPYLAEVGKCHSKKYQIGWKCTGYVDIPEGNEEALKVAVATIGPISGAICISEDFYDYRSGIYETSACNNTFDDLNHAVLIVGYGSENGNDYWLVKNSWGTSWGIDGYMKMARNRNNHCGIATKASYPLVQFQSKRSQRTWILDIHSGIITWILNILKFWKKK</sequence>
<dbReference type="InterPro" id="IPR025661">
    <property type="entry name" value="Pept_asp_AS"/>
</dbReference>
<evidence type="ECO:0000256" key="1">
    <source>
        <dbReference type="ARBA" id="ARBA00008455"/>
    </source>
</evidence>
<dbReference type="GO" id="GO:0008234">
    <property type="term" value="F:cysteine-type peptidase activity"/>
    <property type="evidence" value="ECO:0007669"/>
    <property type="project" value="UniProtKB-KW"/>
</dbReference>
<dbReference type="InterPro" id="IPR000668">
    <property type="entry name" value="Peptidase_C1A_C"/>
</dbReference>
<dbReference type="OrthoDB" id="10253408at2759"/>
<organism evidence="8 9">
    <name type="scientific">Trichonephila inaurata madagascariensis</name>
    <dbReference type="NCBI Taxonomy" id="2747483"/>
    <lineage>
        <taxon>Eukaryota</taxon>
        <taxon>Metazoa</taxon>
        <taxon>Ecdysozoa</taxon>
        <taxon>Arthropoda</taxon>
        <taxon>Chelicerata</taxon>
        <taxon>Arachnida</taxon>
        <taxon>Araneae</taxon>
        <taxon>Araneomorphae</taxon>
        <taxon>Entelegynae</taxon>
        <taxon>Araneoidea</taxon>
        <taxon>Nephilidae</taxon>
        <taxon>Trichonephila</taxon>
        <taxon>Trichonephila inaurata</taxon>
    </lineage>
</organism>
<evidence type="ECO:0000256" key="5">
    <source>
        <dbReference type="ARBA" id="ARBA00023145"/>
    </source>
</evidence>
<comment type="caution">
    <text evidence="8">The sequence shown here is derived from an EMBL/GenBank/DDBJ whole genome shotgun (WGS) entry which is preliminary data.</text>
</comment>
<dbReference type="PROSITE" id="PS00640">
    <property type="entry name" value="THIOL_PROTEASE_ASN"/>
    <property type="match status" value="1"/>
</dbReference>
<feature type="domain" description="Peptidase C1A papain C-terminal" evidence="7">
    <location>
        <begin position="95"/>
        <end position="311"/>
    </location>
</feature>
<dbReference type="InterPro" id="IPR000169">
    <property type="entry name" value="Pept_cys_AS"/>
</dbReference>
<dbReference type="InterPro" id="IPR013128">
    <property type="entry name" value="Peptidase_C1A"/>
</dbReference>
<dbReference type="InterPro" id="IPR013201">
    <property type="entry name" value="Prot_inhib_I29"/>
</dbReference>
<dbReference type="Pfam" id="PF00112">
    <property type="entry name" value="Peptidase_C1"/>
    <property type="match status" value="1"/>
</dbReference>
<dbReference type="SUPFAM" id="SSF54001">
    <property type="entry name" value="Cysteine proteinases"/>
    <property type="match status" value="1"/>
</dbReference>
<proteinExistence type="inferred from homology"/>
<evidence type="ECO:0000256" key="2">
    <source>
        <dbReference type="ARBA" id="ARBA00022670"/>
    </source>
</evidence>
<dbReference type="PANTHER" id="PTHR12411">
    <property type="entry name" value="CYSTEINE PROTEASE FAMILY C1-RELATED"/>
    <property type="match status" value="1"/>
</dbReference>
<keyword evidence="4" id="KW-0788">Thiol protease</keyword>
<protein>
    <submittedName>
        <fullName evidence="8">Cathepsin K</fullName>
    </submittedName>
</protein>
<dbReference type="Proteomes" id="UP000886998">
    <property type="component" value="Unassembled WGS sequence"/>
</dbReference>